<dbReference type="Proteomes" id="UP001391051">
    <property type="component" value="Unassembled WGS sequence"/>
</dbReference>
<feature type="region of interest" description="Disordered" evidence="1">
    <location>
        <begin position="248"/>
        <end position="279"/>
    </location>
</feature>
<proteinExistence type="predicted"/>
<dbReference type="GeneID" id="92084444"/>
<protein>
    <submittedName>
        <fullName evidence="2">Kinase-like domain-containing protein</fullName>
    </submittedName>
</protein>
<reference evidence="2 3" key="1">
    <citation type="submission" date="2023-01" db="EMBL/GenBank/DDBJ databases">
        <title>Analysis of 21 Apiospora genomes using comparative genomics revels a genus with tremendous synthesis potential of carbohydrate active enzymes and secondary metabolites.</title>
        <authorList>
            <person name="Sorensen T."/>
        </authorList>
    </citation>
    <scope>NUCLEOTIDE SEQUENCE [LARGE SCALE GENOMIC DNA]</scope>
    <source>
        <strain evidence="2 3">CBS 24483</strain>
    </source>
</reference>
<organism evidence="2 3">
    <name type="scientific">Apiospora aurea</name>
    <dbReference type="NCBI Taxonomy" id="335848"/>
    <lineage>
        <taxon>Eukaryota</taxon>
        <taxon>Fungi</taxon>
        <taxon>Dikarya</taxon>
        <taxon>Ascomycota</taxon>
        <taxon>Pezizomycotina</taxon>
        <taxon>Sordariomycetes</taxon>
        <taxon>Xylariomycetidae</taxon>
        <taxon>Amphisphaeriales</taxon>
        <taxon>Apiosporaceae</taxon>
        <taxon>Apiospora</taxon>
    </lineage>
</organism>
<evidence type="ECO:0000313" key="2">
    <source>
        <dbReference type="EMBL" id="KAK7936722.1"/>
    </source>
</evidence>
<dbReference type="RefSeq" id="XP_066692471.1">
    <property type="nucleotide sequence ID" value="XM_066851382.1"/>
</dbReference>
<feature type="compositionally biased region" description="Low complexity" evidence="1">
    <location>
        <begin position="252"/>
        <end position="271"/>
    </location>
</feature>
<name>A0ABR1PRT5_9PEZI</name>
<evidence type="ECO:0000313" key="3">
    <source>
        <dbReference type="Proteomes" id="UP001391051"/>
    </source>
</evidence>
<gene>
    <name evidence="2" type="ORF">PG986_015160</name>
</gene>
<evidence type="ECO:0000256" key="1">
    <source>
        <dbReference type="SAM" id="MobiDB-lite"/>
    </source>
</evidence>
<dbReference type="EMBL" id="JAQQWE010000011">
    <property type="protein sequence ID" value="KAK7936722.1"/>
    <property type="molecule type" value="Genomic_DNA"/>
</dbReference>
<dbReference type="InterPro" id="IPR011009">
    <property type="entry name" value="Kinase-like_dom_sf"/>
</dbReference>
<sequence length="378" mass="42637">MEEDEGLREIHQVLHGYFENDTRQRFQLEGPIASGADSIAWRVQQSTCGQKGSQACQRIVLKTPKWADLDELGEETPADDVNPCNNGSNSLDPIENEKKWLKVLQWAKHVMNILEVPADPLNRRRSPLRRHGVDNWIFIEWIQHGTLRRLVRRARTENTDYLPNRMLWRFFMCPMAWPPEQPIGPPDGAFEITRQTPPLKITHGDLHSENVMIGPFEPDSEYPEHDITPVLKMIDLGKMSGNDSCMNSAPFSTPGSVTTSTTGGRRPSSNPRRPRTQHPLHPKLWACCYRTLSETTKAIFPAPRLDPDLRLLVCRCLAVRSGSRPGLAELFEAVMEAIRVRDAAWYASEGAGYCNPARETDESISGLLQLLLRDAGSG</sequence>
<dbReference type="SUPFAM" id="SSF56112">
    <property type="entry name" value="Protein kinase-like (PK-like)"/>
    <property type="match status" value="1"/>
</dbReference>
<accession>A0ABR1PRT5</accession>
<keyword evidence="3" id="KW-1185">Reference proteome</keyword>
<comment type="caution">
    <text evidence="2">The sequence shown here is derived from an EMBL/GenBank/DDBJ whole genome shotgun (WGS) entry which is preliminary data.</text>
</comment>